<accession>A0A317G1L5</accession>
<proteinExistence type="predicted"/>
<gene>
    <name evidence="1" type="ORF">CPT75_04780</name>
</gene>
<protein>
    <recommendedName>
        <fullName evidence="3">NADP-dependent oxidoreductase domain-containing protein</fullName>
    </recommendedName>
</protein>
<dbReference type="EMBL" id="NXNG01000001">
    <property type="protein sequence ID" value="PWT26483.1"/>
    <property type="molecule type" value="Genomic_DNA"/>
</dbReference>
<evidence type="ECO:0000313" key="2">
    <source>
        <dbReference type="Proteomes" id="UP000245488"/>
    </source>
</evidence>
<evidence type="ECO:0008006" key="3">
    <source>
        <dbReference type="Google" id="ProtNLM"/>
    </source>
</evidence>
<organism evidence="1 2">
    <name type="scientific">Butyrivibrio fibrisolvens</name>
    <dbReference type="NCBI Taxonomy" id="831"/>
    <lineage>
        <taxon>Bacteria</taxon>
        <taxon>Bacillati</taxon>
        <taxon>Bacillota</taxon>
        <taxon>Clostridia</taxon>
        <taxon>Lachnospirales</taxon>
        <taxon>Lachnospiraceae</taxon>
        <taxon>Butyrivibrio</taxon>
    </lineage>
</organism>
<dbReference type="InterPro" id="IPR036812">
    <property type="entry name" value="NAD(P)_OxRdtase_dom_sf"/>
</dbReference>
<dbReference type="RefSeq" id="WP_110072294.1">
    <property type="nucleotide sequence ID" value="NZ_CM009896.1"/>
</dbReference>
<reference evidence="1 2" key="1">
    <citation type="submission" date="2017-09" db="EMBL/GenBank/DDBJ databases">
        <title>High-quality draft genome sequence of Butyrivibrio fibrisolvens INBov1, isolated from cow rumen.</title>
        <authorList>
            <person name="Rodriguez Hernaez J."/>
            <person name="Rivarola M."/>
            <person name="Paniego N."/>
            <person name="Cravero S."/>
            <person name="Ceron Cucchi M."/>
            <person name="Martinez M.C."/>
        </authorList>
    </citation>
    <scope>NUCLEOTIDE SEQUENCE [LARGE SCALE GENOMIC DNA]</scope>
    <source>
        <strain evidence="1 2">INBov1</strain>
    </source>
</reference>
<evidence type="ECO:0000313" key="1">
    <source>
        <dbReference type="EMBL" id="PWT26483.1"/>
    </source>
</evidence>
<dbReference type="AlphaFoldDB" id="A0A317G1L5"/>
<name>A0A317G1L5_BUTFI</name>
<dbReference type="SUPFAM" id="SSF51430">
    <property type="entry name" value="NAD(P)-linked oxidoreductase"/>
    <property type="match status" value="1"/>
</dbReference>
<comment type="caution">
    <text evidence="1">The sequence shown here is derived from an EMBL/GenBank/DDBJ whole genome shotgun (WGS) entry which is preliminary data.</text>
</comment>
<keyword evidence="2" id="KW-1185">Reference proteome</keyword>
<dbReference type="Gene3D" id="3.20.20.100">
    <property type="entry name" value="NADP-dependent oxidoreductase domain"/>
    <property type="match status" value="1"/>
</dbReference>
<sequence>MNIKGYSSKEMSRIALGTHLGDANDEVSASYRNAIKYAVQNGIYTIDGAINYRGMRSENMVSLLNLWEKNRRM</sequence>
<dbReference type="Proteomes" id="UP000245488">
    <property type="component" value="Chromosome"/>
</dbReference>